<gene>
    <name evidence="9" type="primary">109584948</name>
</gene>
<proteinExistence type="inferred from homology"/>
<evidence type="ECO:0000256" key="3">
    <source>
        <dbReference type="ARBA" id="ARBA00006958"/>
    </source>
</evidence>
<comment type="similarity">
    <text evidence="3">Belongs to the HARBI1 family.</text>
</comment>
<keyword evidence="10" id="KW-1185">Reference proteome</keyword>
<reference evidence="9" key="2">
    <citation type="submission" date="2017-05" db="UniProtKB">
        <authorList>
            <consortium name="EnsemblMetazoa"/>
        </authorList>
    </citation>
    <scope>IDENTIFICATION</scope>
</reference>
<comment type="subcellular location">
    <subcellularLocation>
        <location evidence="2">Nucleus</location>
    </subcellularLocation>
</comment>
<accession>A0A1X7U2U8</accession>
<dbReference type="InterPro" id="IPR045249">
    <property type="entry name" value="HARBI1-like"/>
</dbReference>
<feature type="domain" description="DDE Tnp4" evidence="8">
    <location>
        <begin position="9"/>
        <end position="160"/>
    </location>
</feature>
<dbReference type="OrthoDB" id="2668416at2759"/>
<dbReference type="EnsemblMetazoa" id="XM_020000860.1">
    <property type="protein sequence ID" value="XP_019856419.1"/>
    <property type="gene ID" value="LOC109584948"/>
</dbReference>
<dbReference type="EnsemblMetazoa" id="Aqu2.1.21993_001">
    <property type="protein sequence ID" value="Aqu2.1.21993_001"/>
    <property type="gene ID" value="Aqu2.1.21993"/>
</dbReference>
<dbReference type="AlphaFoldDB" id="A0A1X7U2U8"/>
<evidence type="ECO:0000256" key="4">
    <source>
        <dbReference type="ARBA" id="ARBA00022722"/>
    </source>
</evidence>
<evidence type="ECO:0000256" key="5">
    <source>
        <dbReference type="ARBA" id="ARBA00022723"/>
    </source>
</evidence>
<dbReference type="Pfam" id="PF13359">
    <property type="entry name" value="DDE_Tnp_4"/>
    <property type="match status" value="1"/>
</dbReference>
<evidence type="ECO:0000256" key="7">
    <source>
        <dbReference type="ARBA" id="ARBA00023242"/>
    </source>
</evidence>
<dbReference type="GO" id="GO:0004518">
    <property type="term" value="F:nuclease activity"/>
    <property type="evidence" value="ECO:0007669"/>
    <property type="project" value="UniProtKB-KW"/>
</dbReference>
<protein>
    <recommendedName>
        <fullName evidence="8">DDE Tnp4 domain-containing protein</fullName>
    </recommendedName>
</protein>
<dbReference type="PANTHER" id="PTHR22930:SF85">
    <property type="entry name" value="GH03217P-RELATED"/>
    <property type="match status" value="1"/>
</dbReference>
<evidence type="ECO:0000259" key="8">
    <source>
        <dbReference type="Pfam" id="PF13359"/>
    </source>
</evidence>
<dbReference type="InterPro" id="IPR027806">
    <property type="entry name" value="HARBI1_dom"/>
</dbReference>
<evidence type="ECO:0000313" key="10">
    <source>
        <dbReference type="Proteomes" id="UP000007879"/>
    </source>
</evidence>
<reference evidence="10" key="1">
    <citation type="journal article" date="2010" name="Nature">
        <title>The Amphimedon queenslandica genome and the evolution of animal complexity.</title>
        <authorList>
            <person name="Srivastava M."/>
            <person name="Simakov O."/>
            <person name="Chapman J."/>
            <person name="Fahey B."/>
            <person name="Gauthier M.E."/>
            <person name="Mitros T."/>
            <person name="Richards G.S."/>
            <person name="Conaco C."/>
            <person name="Dacre M."/>
            <person name="Hellsten U."/>
            <person name="Larroux C."/>
            <person name="Putnam N.H."/>
            <person name="Stanke M."/>
            <person name="Adamska M."/>
            <person name="Darling A."/>
            <person name="Degnan S.M."/>
            <person name="Oakley T.H."/>
            <person name="Plachetzki D.C."/>
            <person name="Zhai Y."/>
            <person name="Adamski M."/>
            <person name="Calcino A."/>
            <person name="Cummins S.F."/>
            <person name="Goodstein D.M."/>
            <person name="Harris C."/>
            <person name="Jackson D.J."/>
            <person name="Leys S.P."/>
            <person name="Shu S."/>
            <person name="Woodcroft B.J."/>
            <person name="Vervoort M."/>
            <person name="Kosik K.S."/>
            <person name="Manning G."/>
            <person name="Degnan B.M."/>
            <person name="Rokhsar D.S."/>
        </authorList>
    </citation>
    <scope>NUCLEOTIDE SEQUENCE [LARGE SCALE GENOMIC DNA]</scope>
</reference>
<keyword evidence="6" id="KW-0378">Hydrolase</keyword>
<name>A0A1X7U2U8_AMPQE</name>
<dbReference type="STRING" id="400682.A0A1X7U2U8"/>
<dbReference type="GO" id="GO:0005634">
    <property type="term" value="C:nucleus"/>
    <property type="evidence" value="ECO:0007669"/>
    <property type="project" value="UniProtKB-SubCell"/>
</dbReference>
<evidence type="ECO:0000256" key="2">
    <source>
        <dbReference type="ARBA" id="ARBA00004123"/>
    </source>
</evidence>
<evidence type="ECO:0000313" key="9">
    <source>
        <dbReference type="EnsemblMetazoa" id="Aqu2.1.21993_001"/>
    </source>
</evidence>
<keyword evidence="4" id="KW-0540">Nuclease</keyword>
<keyword evidence="5" id="KW-0479">Metal-binding</keyword>
<evidence type="ECO:0000256" key="6">
    <source>
        <dbReference type="ARBA" id="ARBA00022801"/>
    </source>
</evidence>
<dbReference type="eggNOG" id="KOG4585">
    <property type="taxonomic scope" value="Eukaryota"/>
</dbReference>
<sequence length="163" mass="19113">MARTEIKQPLLNSSDYINRKSRFSLNIEALYDYYCCFLNVAVKWTDSVHDARMFSQSRLNELLKNEVIPPCWQRICDEDIPIFIIGDPAYPSMPYLMKEYAGGGMNRQEQYFDFRLCSTRNVTECAFGRLKARFACLKHAMNINLDDIPFIIYACFVVHNYCE</sequence>
<organism evidence="9">
    <name type="scientific">Amphimedon queenslandica</name>
    <name type="common">Sponge</name>
    <dbReference type="NCBI Taxonomy" id="400682"/>
    <lineage>
        <taxon>Eukaryota</taxon>
        <taxon>Metazoa</taxon>
        <taxon>Porifera</taxon>
        <taxon>Demospongiae</taxon>
        <taxon>Heteroscleromorpha</taxon>
        <taxon>Haplosclerida</taxon>
        <taxon>Niphatidae</taxon>
        <taxon>Amphimedon</taxon>
    </lineage>
</organism>
<dbReference type="InParanoid" id="A0A1X7U2U8"/>
<dbReference type="PANTHER" id="PTHR22930">
    <property type="match status" value="1"/>
</dbReference>
<dbReference type="OMA" id="GECNIPE"/>
<dbReference type="KEGG" id="aqu:109584948"/>
<dbReference type="GO" id="GO:0016787">
    <property type="term" value="F:hydrolase activity"/>
    <property type="evidence" value="ECO:0007669"/>
    <property type="project" value="UniProtKB-KW"/>
</dbReference>
<keyword evidence="7" id="KW-0539">Nucleus</keyword>
<dbReference type="Proteomes" id="UP000007879">
    <property type="component" value="Unassembled WGS sequence"/>
</dbReference>
<evidence type="ECO:0000256" key="1">
    <source>
        <dbReference type="ARBA" id="ARBA00001968"/>
    </source>
</evidence>
<dbReference type="GO" id="GO:0046872">
    <property type="term" value="F:metal ion binding"/>
    <property type="evidence" value="ECO:0007669"/>
    <property type="project" value="UniProtKB-KW"/>
</dbReference>
<comment type="cofactor">
    <cofactor evidence="1">
        <name>a divalent metal cation</name>
        <dbReference type="ChEBI" id="CHEBI:60240"/>
    </cofactor>
</comment>